<proteinExistence type="inferred from homology"/>
<evidence type="ECO:0000256" key="4">
    <source>
        <dbReference type="ARBA" id="ARBA00022679"/>
    </source>
</evidence>
<dbReference type="Pfam" id="PF01795">
    <property type="entry name" value="Methyltransf_5"/>
    <property type="match status" value="1"/>
</dbReference>
<dbReference type="InterPro" id="IPR029063">
    <property type="entry name" value="SAM-dependent_MTases_sf"/>
</dbReference>
<dbReference type="SUPFAM" id="SSF81799">
    <property type="entry name" value="Putative methyltransferase TM0872, insert domain"/>
    <property type="match status" value="1"/>
</dbReference>
<dbReference type="Gene3D" id="1.10.150.170">
    <property type="entry name" value="Putative methyltransferase TM0872, insert domain"/>
    <property type="match status" value="1"/>
</dbReference>
<dbReference type="InterPro" id="IPR023397">
    <property type="entry name" value="SAM-dep_MeTrfase_MraW_recog"/>
</dbReference>
<dbReference type="Proteomes" id="UP000316238">
    <property type="component" value="Unassembled WGS sequence"/>
</dbReference>
<feature type="binding site" evidence="6">
    <location>
        <position position="82"/>
    </location>
    <ligand>
        <name>S-adenosyl-L-methionine</name>
        <dbReference type="ChEBI" id="CHEBI:59789"/>
    </ligand>
</feature>
<dbReference type="GO" id="GO:0071424">
    <property type="term" value="F:rRNA (cytosine-N4-)-methyltransferase activity"/>
    <property type="evidence" value="ECO:0007669"/>
    <property type="project" value="UniProtKB-UniRule"/>
</dbReference>
<name>A0A521G396_9BACT</name>
<comment type="catalytic activity">
    <reaction evidence="6">
        <text>cytidine(1402) in 16S rRNA + S-adenosyl-L-methionine = N(4)-methylcytidine(1402) in 16S rRNA + S-adenosyl-L-homocysteine + H(+)</text>
        <dbReference type="Rhea" id="RHEA:42928"/>
        <dbReference type="Rhea" id="RHEA-COMP:10286"/>
        <dbReference type="Rhea" id="RHEA-COMP:10287"/>
        <dbReference type="ChEBI" id="CHEBI:15378"/>
        <dbReference type="ChEBI" id="CHEBI:57856"/>
        <dbReference type="ChEBI" id="CHEBI:59789"/>
        <dbReference type="ChEBI" id="CHEBI:74506"/>
        <dbReference type="ChEBI" id="CHEBI:82748"/>
        <dbReference type="EC" id="2.1.1.199"/>
    </reaction>
</comment>
<feature type="binding site" evidence="6">
    <location>
        <begin position="35"/>
        <end position="37"/>
    </location>
    <ligand>
        <name>S-adenosyl-L-methionine</name>
        <dbReference type="ChEBI" id="CHEBI:59789"/>
    </ligand>
</feature>
<comment type="subcellular location">
    <subcellularLocation>
        <location evidence="6">Cytoplasm</location>
    </subcellularLocation>
</comment>
<evidence type="ECO:0000256" key="3">
    <source>
        <dbReference type="ARBA" id="ARBA00022603"/>
    </source>
</evidence>
<comment type="caution">
    <text evidence="7">The sequence shown here is derived from an EMBL/GenBank/DDBJ whole genome shotgun (WGS) entry which is preliminary data.</text>
</comment>
<dbReference type="InterPro" id="IPR002903">
    <property type="entry name" value="RsmH"/>
</dbReference>
<organism evidence="7 8">
    <name type="scientific">Candidatus Electronema aureum</name>
    <dbReference type="NCBI Taxonomy" id="2005002"/>
    <lineage>
        <taxon>Bacteria</taxon>
        <taxon>Pseudomonadati</taxon>
        <taxon>Thermodesulfobacteriota</taxon>
        <taxon>Desulfobulbia</taxon>
        <taxon>Desulfobulbales</taxon>
        <taxon>Desulfobulbaceae</taxon>
        <taxon>Candidatus Electronema</taxon>
    </lineage>
</organism>
<evidence type="ECO:0000256" key="2">
    <source>
        <dbReference type="ARBA" id="ARBA00022552"/>
    </source>
</evidence>
<evidence type="ECO:0000256" key="1">
    <source>
        <dbReference type="ARBA" id="ARBA00010396"/>
    </source>
</evidence>
<evidence type="ECO:0000256" key="5">
    <source>
        <dbReference type="ARBA" id="ARBA00022691"/>
    </source>
</evidence>
<feature type="binding site" evidence="6">
    <location>
        <position position="110"/>
    </location>
    <ligand>
        <name>S-adenosyl-L-methionine</name>
        <dbReference type="ChEBI" id="CHEBI:59789"/>
    </ligand>
</feature>
<evidence type="ECO:0000313" key="7">
    <source>
        <dbReference type="EMBL" id="TAA75478.1"/>
    </source>
</evidence>
<dbReference type="SUPFAM" id="SSF53335">
    <property type="entry name" value="S-adenosyl-L-methionine-dependent methyltransferases"/>
    <property type="match status" value="1"/>
</dbReference>
<dbReference type="GO" id="GO:0005737">
    <property type="term" value="C:cytoplasm"/>
    <property type="evidence" value="ECO:0007669"/>
    <property type="project" value="UniProtKB-SubCell"/>
</dbReference>
<feature type="binding site" evidence="6">
    <location>
        <position position="103"/>
    </location>
    <ligand>
        <name>S-adenosyl-L-methionine</name>
        <dbReference type="ChEBI" id="CHEBI:59789"/>
    </ligand>
</feature>
<dbReference type="FunFam" id="1.10.150.170:FF:000003">
    <property type="entry name" value="Ribosomal RNA small subunit methyltransferase H"/>
    <property type="match status" value="1"/>
</dbReference>
<keyword evidence="6" id="KW-0963">Cytoplasm</keyword>
<dbReference type="EMBL" id="NQJD01000006">
    <property type="protein sequence ID" value="TAA75478.1"/>
    <property type="molecule type" value="Genomic_DNA"/>
</dbReference>
<keyword evidence="3 6" id="KW-0489">Methyltransferase</keyword>
<dbReference type="HAMAP" id="MF_01007">
    <property type="entry name" value="16SrRNA_methyltr_H"/>
    <property type="match status" value="1"/>
</dbReference>
<gene>
    <name evidence="6" type="primary">rsmH</name>
    <name evidence="7" type="ORF">CDV28_10633</name>
</gene>
<keyword evidence="5 6" id="KW-0949">S-adenosyl-L-methionine</keyword>
<evidence type="ECO:0000256" key="6">
    <source>
        <dbReference type="HAMAP-Rule" id="MF_01007"/>
    </source>
</evidence>
<dbReference type="Gene3D" id="3.40.50.150">
    <property type="entry name" value="Vaccinia Virus protein VP39"/>
    <property type="match status" value="1"/>
</dbReference>
<dbReference type="PANTHER" id="PTHR11265">
    <property type="entry name" value="S-ADENOSYL-METHYLTRANSFERASE MRAW"/>
    <property type="match status" value="1"/>
</dbReference>
<keyword evidence="4 6" id="KW-0808">Transferase</keyword>
<comment type="similarity">
    <text evidence="1 6">Belongs to the methyltransferase superfamily. RsmH family.</text>
</comment>
<accession>A0A521G396</accession>
<dbReference type="PANTHER" id="PTHR11265:SF0">
    <property type="entry name" value="12S RRNA N4-METHYLCYTIDINE METHYLTRANSFERASE"/>
    <property type="match status" value="1"/>
</dbReference>
<dbReference type="EC" id="2.1.1.199" evidence="6"/>
<dbReference type="PIRSF" id="PIRSF004486">
    <property type="entry name" value="MraW"/>
    <property type="match status" value="1"/>
</dbReference>
<dbReference type="AlphaFoldDB" id="A0A521G396"/>
<keyword evidence="8" id="KW-1185">Reference proteome</keyword>
<dbReference type="NCBIfam" id="TIGR00006">
    <property type="entry name" value="16S rRNA (cytosine(1402)-N(4))-methyltransferase RsmH"/>
    <property type="match status" value="1"/>
</dbReference>
<sequence length="295" mass="32990">MTDKKIHLPVLPREVIDWLRPHAKGIYVDGTLGLGGHTELILQNSGTDGRVFGFEWDAQAAQLAAERLAGFGERFHLIPASYAEMLAQCQAQGAEQIDGILLDLGVSSLQFDSPERGFSFQSDAPLDMRMNRSQPITAAELINRLSQDELADVFYNYGEERQARRIARFIVEARLVQPVNTTRQLAEIVRQAIPFKYQPKKIHPATLVFQALRIAVNRELDNLAKVLAEAPSLLTPGGRICIITFHSLEDRMVKQAFAKNASLHVLTKKPVLPSEEEIYANPRSRSAKLRVAEKL</sequence>
<comment type="function">
    <text evidence="6">Specifically methylates the N4 position of cytidine in position 1402 (C1402) of 16S rRNA.</text>
</comment>
<evidence type="ECO:0000313" key="8">
    <source>
        <dbReference type="Proteomes" id="UP000316238"/>
    </source>
</evidence>
<feature type="binding site" evidence="6">
    <location>
        <position position="55"/>
    </location>
    <ligand>
        <name>S-adenosyl-L-methionine</name>
        <dbReference type="ChEBI" id="CHEBI:59789"/>
    </ligand>
</feature>
<dbReference type="GO" id="GO:0070475">
    <property type="term" value="P:rRNA base methylation"/>
    <property type="evidence" value="ECO:0007669"/>
    <property type="project" value="UniProtKB-UniRule"/>
</dbReference>
<protein>
    <recommendedName>
        <fullName evidence="6">Ribosomal RNA small subunit methyltransferase H</fullName>
        <ecNumber evidence="6">2.1.1.199</ecNumber>
    </recommendedName>
    <alternativeName>
        <fullName evidence="6">16S rRNA m(4)C1402 methyltransferase</fullName>
    </alternativeName>
    <alternativeName>
        <fullName evidence="6">rRNA (cytosine-N(4)-)-methyltransferase RsmH</fullName>
    </alternativeName>
</protein>
<reference evidence="7" key="1">
    <citation type="submission" date="2017-07" db="EMBL/GenBank/DDBJ databases">
        <title>The cable genome - Insights into the physiology and evolution of filamentous bacteria capable of sulfide oxidation via long distance electron transfer.</title>
        <authorList>
            <person name="Thorup C."/>
            <person name="Bjerg J.T."/>
            <person name="Schreiber L."/>
            <person name="Nielsen L.P."/>
            <person name="Kjeldsen K.U."/>
            <person name="Boesen T."/>
            <person name="Boggild A."/>
            <person name="Meysman F."/>
            <person name="Geelhoed J."/>
            <person name="Schramm A."/>
        </authorList>
    </citation>
    <scope>NUCLEOTIDE SEQUENCE [LARGE SCALE GENOMIC DNA]</scope>
    <source>
        <strain evidence="7">GS</strain>
    </source>
</reference>
<keyword evidence="2 6" id="KW-0698">rRNA processing</keyword>